<dbReference type="GO" id="GO:0003723">
    <property type="term" value="F:RNA binding"/>
    <property type="evidence" value="ECO:0007669"/>
    <property type="project" value="InterPro"/>
</dbReference>
<dbReference type="PANTHER" id="PTHR23127">
    <property type="entry name" value="CENTROMERE/MICROTUBULE BINDING PROTEIN CBF5"/>
    <property type="match status" value="1"/>
</dbReference>
<dbReference type="GO" id="GO:1990481">
    <property type="term" value="P:mRNA pseudouridine synthesis"/>
    <property type="evidence" value="ECO:0007669"/>
    <property type="project" value="TreeGrafter"/>
</dbReference>
<dbReference type="Proteomes" id="UP000070549">
    <property type="component" value="Unassembled WGS sequence"/>
</dbReference>
<dbReference type="EMBL" id="LHYC01000072">
    <property type="protein sequence ID" value="KXB04344.1"/>
    <property type="molecule type" value="Genomic_DNA"/>
</dbReference>
<dbReference type="PANTHER" id="PTHR23127:SF0">
    <property type="entry name" value="H_ACA RIBONUCLEOPROTEIN COMPLEX SUBUNIT DKC1"/>
    <property type="match status" value="1"/>
</dbReference>
<dbReference type="Pfam" id="PF01472">
    <property type="entry name" value="PUA"/>
    <property type="match status" value="1"/>
</dbReference>
<dbReference type="AlphaFoldDB" id="A0A133VD71"/>
<dbReference type="GO" id="GO:0009982">
    <property type="term" value="F:pseudouridine synthase activity"/>
    <property type="evidence" value="ECO:0007669"/>
    <property type="project" value="TreeGrafter"/>
</dbReference>
<dbReference type="Gene3D" id="2.30.130.10">
    <property type="entry name" value="PUA domain"/>
    <property type="match status" value="1"/>
</dbReference>
<comment type="caution">
    <text evidence="2">The sequence shown here is derived from an EMBL/GenBank/DDBJ whole genome shotgun (WGS) entry which is preliminary data.</text>
</comment>
<dbReference type="SUPFAM" id="SSF88697">
    <property type="entry name" value="PUA domain-like"/>
    <property type="match status" value="1"/>
</dbReference>
<dbReference type="InterPro" id="IPR004802">
    <property type="entry name" value="tRNA_PsdUridine_synth_B_fam"/>
</dbReference>
<evidence type="ECO:0000259" key="1">
    <source>
        <dbReference type="Pfam" id="PF01472"/>
    </source>
</evidence>
<evidence type="ECO:0000313" key="3">
    <source>
        <dbReference type="Proteomes" id="UP000070549"/>
    </source>
</evidence>
<dbReference type="GO" id="GO:0031120">
    <property type="term" value="P:snRNA pseudouridine synthesis"/>
    <property type="evidence" value="ECO:0007669"/>
    <property type="project" value="TreeGrafter"/>
</dbReference>
<dbReference type="GO" id="GO:0031118">
    <property type="term" value="P:rRNA pseudouridine synthesis"/>
    <property type="evidence" value="ECO:0007669"/>
    <property type="project" value="TreeGrafter"/>
</dbReference>
<protein>
    <submittedName>
        <fullName evidence="2">H/ACA RNA-protein complex component Cbf5p</fullName>
    </submittedName>
</protein>
<proteinExistence type="predicted"/>
<keyword evidence="3" id="KW-1185">Reference proteome</keyword>
<dbReference type="InterPro" id="IPR015947">
    <property type="entry name" value="PUA-like_sf"/>
</dbReference>
<gene>
    <name evidence="2" type="ORF">AKJ49_02205</name>
</gene>
<feature type="non-terminal residue" evidence="2">
    <location>
        <position position="1"/>
    </location>
</feature>
<dbReference type="InterPro" id="IPR002478">
    <property type="entry name" value="PUA"/>
</dbReference>
<reference evidence="2 3" key="1">
    <citation type="journal article" date="2016" name="Sci. Rep.">
        <title>Metabolic traits of an uncultured archaeal lineage -MSBL1- from brine pools of the Red Sea.</title>
        <authorList>
            <person name="Mwirichia R."/>
            <person name="Alam I."/>
            <person name="Rashid M."/>
            <person name="Vinu M."/>
            <person name="Ba-Alawi W."/>
            <person name="Anthony Kamau A."/>
            <person name="Kamanda Ngugi D."/>
            <person name="Goker M."/>
            <person name="Klenk H.P."/>
            <person name="Bajic V."/>
            <person name="Stingl U."/>
        </authorList>
    </citation>
    <scope>NUCLEOTIDE SEQUENCE [LARGE SCALE GENOMIC DNA]</scope>
    <source>
        <strain evidence="2">SCGC-AAA382A03</strain>
    </source>
</reference>
<name>A0A133VD71_9EURY</name>
<dbReference type="InterPro" id="IPR036974">
    <property type="entry name" value="PUA_sf"/>
</dbReference>
<dbReference type="GO" id="GO:0000495">
    <property type="term" value="P:box H/ACA sno(s)RNA 3'-end processing"/>
    <property type="evidence" value="ECO:0007669"/>
    <property type="project" value="TreeGrafter"/>
</dbReference>
<accession>A0A133VD71</accession>
<feature type="domain" description="PUA" evidence="1">
    <location>
        <begin position="1"/>
        <end position="55"/>
    </location>
</feature>
<organism evidence="2 3">
    <name type="scientific">candidate division MSBL1 archaeon SCGC-AAA382A03</name>
    <dbReference type="NCBI Taxonomy" id="1698278"/>
    <lineage>
        <taxon>Archaea</taxon>
        <taxon>Methanobacteriati</taxon>
        <taxon>Methanobacteriota</taxon>
        <taxon>candidate division MSBL1</taxon>
    </lineage>
</organism>
<evidence type="ECO:0000313" key="2">
    <source>
        <dbReference type="EMBL" id="KXB04344.1"/>
    </source>
</evidence>
<dbReference type="PROSITE" id="PS50890">
    <property type="entry name" value="PUA"/>
    <property type="match status" value="1"/>
</dbReference>
<sequence>LAAPGVLSVETGVKPGKMIAEMTQKGELIALANSKMNSEEIIEAEHGIIAEPERVVMEPGTYPKEW</sequence>